<dbReference type="eggNOG" id="KOG0613">
    <property type="taxonomic scope" value="Eukaryota"/>
</dbReference>
<sequence length="1732" mass="184127">MLTSRVPVLDWSLVHYDVRSITLMRPSHSPRQCSTASAGSVALLMFQVDRQVYAELQRVAPGNPVSAYALVSWSAFDNALEASGGTASVEAYEVQYAVSGSGVWQSLGDSLTGFRVDLGAQATEHVPKQRIFTRADDGESINDGYFRLGLSYEGSSPSILGGRATAGVVTPPIAFDASADAMKTAIESLEQVTQVQVERNALDADGAFEWIILFDLVAYDGEDPLPLLSLYTETVSAQWTGDGDQVAVQYLRMAPSSPGRHRRICSDECSYQVTGLQTGRAFSFRVRAQYSYAIGWSSWSASSEPLEIPATPVPRAPSTPELLAATTSHVTISWRMRRELTQENGIFAREFFPVTSFQAQQQCDSEIGWTTISERIPPGFSGNSDTFVTVVASLDRPPGSTCEFRVAATNANGQGPFSLPSAKFTTLQTAPGAVANLRVARDPLTVVWNTPEVLGGHAPEELTYDVEYRTTLGSTWTRLPAELVDCSSRLANISMTSLKGYTTYVTRVRAVAERQAGSFSQSAEFLADYTVEDDSNSDNVKDLTLGTRQVVIAAARQQCANTQDWYYVQLTGNGGSGGSTSGDEAKPGEHGAVLVFPVTWSGERPAEHSFFYTGSVQTYRVPIDQSAPHLAHRIVALDVYAWGAGGAGARSSNGASSDLSNGGGGAFARGVFRVSAGDAVDILVGGGGLQDGRGGFNGGGNGGTGDFPGGGGGGASEVRVNGRTAVVAAGGGGAGSTDYCCAHGGGGGGLDEAESGLAPDATSGAAIPLDSRVTGQAARDEYHSSNVPGDTRDFEGLPARHGHLDWGFAASSADYSVLATGGTGATPTTAGVAGTAGSYRYSLEGTCLLNPQTSLVDVAVSPLTASHWPSNGRNGSGGSGQSGKQAGGGGGGGFFGGGGGGAGVDGAGGGGGSSFVSFRDLFNSFKSGISDASLRARVSDEIVDKLRVTPLTSSSVKVSWKAPRFGFSQLVEGFVIEMANRSVNEDFRLVRLVTLPATDVTEKSGTLTLHGLTPTAAYRFRVKALLFDGRGTFSDVVTLRMPTKPRNTWRRCVTRTVDEENTRAGMRVTNTPPLQRFPSARRGHSLTLLDNSLYLFGGMAKSYECSRAHKVPCLLQPSPRSVSNDFWRYDLRTETWWSVPPPALIPSPREKHSMAVVNDRLILFGGRQNDVSDANDASTWGPRALNDLWELSVSSSTAKQTSVSLDSRQPSALSIPDGGQVFALGRKSGSAGGEQLCVVNVSVSVQITHACPHTLGLQVFGPGPATFPGRQQSAHFPVDSQARETTWSDSQGLRSLQGDKRATGTAPNARAFPVLLRSPDEAADKSECVPRTEKLQFVSTSSLEALSVFHQLPVAGNWTLELTDTAADGFVGTLDSWDVTFDVAPCVPAFTWTNLSSIATGTAPTARFQHSVVVVGSSMFIFGGTAGGTGSELSDLYRLDYTRSVALGVAPTARWTQLASLTDRESPSIAERRVHAGRATLLTPFELMAVGRGLKSPRRASLGSRTAMAASRLESQLDVRLKRLEDLIDGWRAVATASGEDESALDEQRPVPRYWAASAFVSSLPGSKVPRVFLFGGQDDTTLLDDLWSLELAQLDEDFPQDRRKSQRIRAWASIESFNLERIPTFGGEQAGTSELRMGYPVSCYQLSGMHPVTHVKVVRSSNKFKAYKKLEPSLSRRASGTGSDYLIAVEIPDDIHIHVSTLSCQTVTPTVVGHHWVDQGLSRLESPTLTT</sequence>
<protein>
    <submittedName>
        <fullName evidence="5">Fibronectin type III domain-containing protein</fullName>
    </submittedName>
</protein>
<dbReference type="SMART" id="SM00060">
    <property type="entry name" value="FN3"/>
    <property type="match status" value="4"/>
</dbReference>
<evidence type="ECO:0000256" key="1">
    <source>
        <dbReference type="ARBA" id="ARBA00022441"/>
    </source>
</evidence>
<dbReference type="Pfam" id="PF00041">
    <property type="entry name" value="fn3"/>
    <property type="match status" value="1"/>
</dbReference>
<dbReference type="GeneID" id="9464256"/>
<gene>
    <name evidence="5" type="ORF">PITG_08167</name>
</gene>
<evidence type="ECO:0000259" key="4">
    <source>
        <dbReference type="PROSITE" id="PS50853"/>
    </source>
</evidence>
<dbReference type="InterPro" id="IPR036116">
    <property type="entry name" value="FN3_sf"/>
</dbReference>
<dbReference type="InterPro" id="IPR013783">
    <property type="entry name" value="Ig-like_fold"/>
</dbReference>
<organism evidence="5 6">
    <name type="scientific">Phytophthora infestans (strain T30-4)</name>
    <name type="common">Potato late blight agent</name>
    <dbReference type="NCBI Taxonomy" id="403677"/>
    <lineage>
        <taxon>Eukaryota</taxon>
        <taxon>Sar</taxon>
        <taxon>Stramenopiles</taxon>
        <taxon>Oomycota</taxon>
        <taxon>Peronosporomycetes</taxon>
        <taxon>Peronosporales</taxon>
        <taxon>Peronosporaceae</taxon>
        <taxon>Phytophthora</taxon>
    </lineage>
</organism>
<dbReference type="Pfam" id="PF24681">
    <property type="entry name" value="Kelch_KLHDC2_KLHL20_DRC7"/>
    <property type="match status" value="1"/>
</dbReference>
<feature type="domain" description="Fibronectin type-III" evidence="4">
    <location>
        <begin position="942"/>
        <end position="1046"/>
    </location>
</feature>
<dbReference type="PANTHER" id="PTHR46093:SF18">
    <property type="entry name" value="FIBRONECTIN TYPE-III DOMAIN-CONTAINING PROTEIN"/>
    <property type="match status" value="1"/>
</dbReference>
<dbReference type="InterPro" id="IPR011043">
    <property type="entry name" value="Gal_Oxase/kelch_b-propeller"/>
</dbReference>
<evidence type="ECO:0000313" key="5">
    <source>
        <dbReference type="EMBL" id="EEY54507.1"/>
    </source>
</evidence>
<dbReference type="SUPFAM" id="SSF117281">
    <property type="entry name" value="Kelch motif"/>
    <property type="match status" value="1"/>
</dbReference>
<dbReference type="HOGENOM" id="CLU_003970_0_0_1"/>
<evidence type="ECO:0000256" key="2">
    <source>
        <dbReference type="ARBA" id="ARBA00022737"/>
    </source>
</evidence>
<feature type="compositionally biased region" description="Gly residues" evidence="3">
    <location>
        <begin position="874"/>
        <end position="894"/>
    </location>
</feature>
<dbReference type="PROSITE" id="PS50853">
    <property type="entry name" value="FN3"/>
    <property type="match status" value="4"/>
</dbReference>
<dbReference type="Proteomes" id="UP000006643">
    <property type="component" value="Unassembled WGS sequence"/>
</dbReference>
<dbReference type="KEGG" id="pif:PITG_08167"/>
<keyword evidence="1" id="KW-0880">Kelch repeat</keyword>
<dbReference type="OrthoDB" id="73403at2759"/>
<dbReference type="EMBL" id="DS028129">
    <property type="protein sequence ID" value="EEY54507.1"/>
    <property type="molecule type" value="Genomic_DNA"/>
</dbReference>
<dbReference type="CDD" id="cd00063">
    <property type="entry name" value="FN3"/>
    <property type="match status" value="4"/>
</dbReference>
<dbReference type="InterPro" id="IPR006652">
    <property type="entry name" value="Kelch_1"/>
</dbReference>
<dbReference type="InterPro" id="IPR015915">
    <property type="entry name" value="Kelch-typ_b-propeller"/>
</dbReference>
<evidence type="ECO:0000313" key="6">
    <source>
        <dbReference type="Proteomes" id="UP000006643"/>
    </source>
</evidence>
<feature type="region of interest" description="Disordered" evidence="3">
    <location>
        <begin position="695"/>
        <end position="718"/>
    </location>
</feature>
<feature type="compositionally biased region" description="Gly residues" evidence="3">
    <location>
        <begin position="695"/>
        <end position="715"/>
    </location>
</feature>
<keyword evidence="6" id="KW-1185">Reference proteome</keyword>
<name>D0N9L9_PHYIT</name>
<dbReference type="InterPro" id="IPR003961">
    <property type="entry name" value="FN3_dom"/>
</dbReference>
<proteinExistence type="predicted"/>
<feature type="domain" description="Fibronectin type-III" evidence="4">
    <location>
        <begin position="221"/>
        <end position="311"/>
    </location>
</feature>
<reference evidence="6" key="1">
    <citation type="journal article" date="2009" name="Nature">
        <title>Genome sequence and analysis of the Irish potato famine pathogen Phytophthora infestans.</title>
        <authorList>
            <consortium name="The Broad Institute Genome Sequencing Platform"/>
            <person name="Haas B.J."/>
            <person name="Kamoun S."/>
            <person name="Zody M.C."/>
            <person name="Jiang R.H."/>
            <person name="Handsaker R.E."/>
            <person name="Cano L.M."/>
            <person name="Grabherr M."/>
            <person name="Kodira C.D."/>
            <person name="Raffaele S."/>
            <person name="Torto-Alalibo T."/>
            <person name="Bozkurt T.O."/>
            <person name="Ah-Fong A.M."/>
            <person name="Alvarado L."/>
            <person name="Anderson V.L."/>
            <person name="Armstrong M.R."/>
            <person name="Avrova A."/>
            <person name="Baxter L."/>
            <person name="Beynon J."/>
            <person name="Boevink P.C."/>
            <person name="Bollmann S.R."/>
            <person name="Bos J.I."/>
            <person name="Bulone V."/>
            <person name="Cai G."/>
            <person name="Cakir C."/>
            <person name="Carrington J.C."/>
            <person name="Chawner M."/>
            <person name="Conti L."/>
            <person name="Costanzo S."/>
            <person name="Ewan R."/>
            <person name="Fahlgren N."/>
            <person name="Fischbach M.A."/>
            <person name="Fugelstad J."/>
            <person name="Gilroy E.M."/>
            <person name="Gnerre S."/>
            <person name="Green P.J."/>
            <person name="Grenville-Briggs L.J."/>
            <person name="Griffith J."/>
            <person name="Grunwald N.J."/>
            <person name="Horn K."/>
            <person name="Horner N.R."/>
            <person name="Hu C.H."/>
            <person name="Huitema E."/>
            <person name="Jeong D.H."/>
            <person name="Jones A.M."/>
            <person name="Jones J.D."/>
            <person name="Jones R.W."/>
            <person name="Karlsson E.K."/>
            <person name="Kunjeti S.G."/>
            <person name="Lamour K."/>
            <person name="Liu Z."/>
            <person name="Ma L."/>
            <person name="Maclean D."/>
            <person name="Chibucos M.C."/>
            <person name="McDonald H."/>
            <person name="McWalters J."/>
            <person name="Meijer H.J."/>
            <person name="Morgan W."/>
            <person name="Morris P.F."/>
            <person name="Munro C.A."/>
            <person name="O'Neill K."/>
            <person name="Ospina-Giraldo M."/>
            <person name="Pinzon A."/>
            <person name="Pritchard L."/>
            <person name="Ramsahoye B."/>
            <person name="Ren Q."/>
            <person name="Restrepo S."/>
            <person name="Roy S."/>
            <person name="Sadanandom A."/>
            <person name="Savidor A."/>
            <person name="Schornack S."/>
            <person name="Schwartz D.C."/>
            <person name="Schumann U.D."/>
            <person name="Schwessinger B."/>
            <person name="Seyer L."/>
            <person name="Sharpe T."/>
            <person name="Silvar C."/>
            <person name="Song J."/>
            <person name="Studholme D.J."/>
            <person name="Sykes S."/>
            <person name="Thines M."/>
            <person name="van de Vondervoort P.J."/>
            <person name="Phuntumart V."/>
            <person name="Wawra S."/>
            <person name="Weide R."/>
            <person name="Win J."/>
            <person name="Young C."/>
            <person name="Zhou S."/>
            <person name="Fry W."/>
            <person name="Meyers B.C."/>
            <person name="van West P."/>
            <person name="Ristaino J."/>
            <person name="Govers F."/>
            <person name="Birch P.R."/>
            <person name="Whisson S.C."/>
            <person name="Judelson H.S."/>
            <person name="Nusbaum C."/>
        </authorList>
    </citation>
    <scope>NUCLEOTIDE SEQUENCE [LARGE SCALE GENOMIC DNA]</scope>
    <source>
        <strain evidence="6">T30-4</strain>
    </source>
</reference>
<evidence type="ECO:0000256" key="3">
    <source>
        <dbReference type="SAM" id="MobiDB-lite"/>
    </source>
</evidence>
<dbReference type="SUPFAM" id="SSF49265">
    <property type="entry name" value="Fibronectin type III"/>
    <property type="match status" value="3"/>
</dbReference>
<dbReference type="Gene3D" id="2.120.10.80">
    <property type="entry name" value="Kelch-type beta propeller"/>
    <property type="match status" value="2"/>
</dbReference>
<feature type="domain" description="Fibronectin type-III" evidence="4">
    <location>
        <begin position="430"/>
        <end position="533"/>
    </location>
</feature>
<dbReference type="Gene3D" id="2.60.40.10">
    <property type="entry name" value="Immunoglobulins"/>
    <property type="match status" value="4"/>
</dbReference>
<dbReference type="InParanoid" id="D0N9L9"/>
<dbReference type="VEuPathDB" id="FungiDB:PITG_08167"/>
<dbReference type="RefSeq" id="XP_002904329.1">
    <property type="nucleotide sequence ID" value="XM_002904283.1"/>
</dbReference>
<dbReference type="PANTHER" id="PTHR46093">
    <property type="entry name" value="ACYL-COA-BINDING DOMAIN-CONTAINING PROTEIN 5"/>
    <property type="match status" value="1"/>
</dbReference>
<dbReference type="SUPFAM" id="SSF50965">
    <property type="entry name" value="Galactose oxidase, central domain"/>
    <property type="match status" value="1"/>
</dbReference>
<feature type="domain" description="Fibronectin type-III" evidence="4">
    <location>
        <begin position="316"/>
        <end position="429"/>
    </location>
</feature>
<keyword evidence="2" id="KW-0677">Repeat</keyword>
<feature type="region of interest" description="Disordered" evidence="3">
    <location>
        <begin position="866"/>
        <end position="894"/>
    </location>
</feature>
<accession>D0N9L9</accession>
<dbReference type="Pfam" id="PF01344">
    <property type="entry name" value="Kelch_1"/>
    <property type="match status" value="1"/>
</dbReference>